<dbReference type="KEGG" id="lxl:KDY119_01387"/>
<dbReference type="EMBL" id="CP045529">
    <property type="protein sequence ID" value="QFU97881.1"/>
    <property type="molecule type" value="Genomic_DNA"/>
</dbReference>
<proteinExistence type="predicted"/>
<reference evidence="1 2" key="1">
    <citation type="submission" date="2019-10" db="EMBL/GenBank/DDBJ databases">
        <title>Genome sequence of Luteimicrobium xylanilyticum HY-24.</title>
        <authorList>
            <person name="Kim D.Y."/>
            <person name="Park H.-Y."/>
        </authorList>
    </citation>
    <scope>NUCLEOTIDE SEQUENCE [LARGE SCALE GENOMIC DNA]</scope>
    <source>
        <strain evidence="1 2">HY-24</strain>
    </source>
</reference>
<keyword evidence="2" id="KW-1185">Reference proteome</keyword>
<name>A0A5P9Q8X5_9MICO</name>
<evidence type="ECO:0000313" key="1">
    <source>
        <dbReference type="EMBL" id="QFU97881.1"/>
    </source>
</evidence>
<accession>A0A5P9Q8X5</accession>
<dbReference type="AlphaFoldDB" id="A0A5P9Q8X5"/>
<organism evidence="1 2">
    <name type="scientific">Luteimicrobium xylanilyticum</name>
    <dbReference type="NCBI Taxonomy" id="1133546"/>
    <lineage>
        <taxon>Bacteria</taxon>
        <taxon>Bacillati</taxon>
        <taxon>Actinomycetota</taxon>
        <taxon>Actinomycetes</taxon>
        <taxon>Micrococcales</taxon>
        <taxon>Luteimicrobium</taxon>
    </lineage>
</organism>
<dbReference type="Proteomes" id="UP000326702">
    <property type="component" value="Chromosome"/>
</dbReference>
<evidence type="ECO:0008006" key="3">
    <source>
        <dbReference type="Google" id="ProtNLM"/>
    </source>
</evidence>
<gene>
    <name evidence="1" type="ORF">KDY119_01387</name>
</gene>
<protein>
    <recommendedName>
        <fullName evidence="3">Helix-turn-helix domain-containing protein</fullName>
    </recommendedName>
</protein>
<sequence>MPIMRRGDRGASDVSRFHVNAAAGSFLVEWRAGRPVLVATDPDALLELAAIVDQANAVRVYRRQLPAPSAVPFVDSARRVALLSSMVAEKQPELEKDEPAAGRWISVRQAATLLGISDQAITKRARAQTLPARKFSGRWLIDSKGI</sequence>
<evidence type="ECO:0000313" key="2">
    <source>
        <dbReference type="Proteomes" id="UP000326702"/>
    </source>
</evidence>